<evidence type="ECO:0000313" key="2">
    <source>
        <dbReference type="Proteomes" id="UP000693946"/>
    </source>
</evidence>
<keyword evidence="2" id="KW-1185">Reference proteome</keyword>
<dbReference type="Proteomes" id="UP000693946">
    <property type="component" value="Linkage Group LG11"/>
</dbReference>
<proteinExistence type="predicted"/>
<sequence length="66" mass="7411">MFLPLSPSSVRTDCTVWSVASTKLHGERTGKSGKNASLASCDQELTPFRQPQAVKLQVWTQHKQRR</sequence>
<gene>
    <name evidence="1" type="ORF">JOB18_044419</name>
</gene>
<protein>
    <submittedName>
        <fullName evidence="1">Uncharacterized protein</fullName>
    </submittedName>
</protein>
<evidence type="ECO:0000313" key="1">
    <source>
        <dbReference type="EMBL" id="KAG7521195.1"/>
    </source>
</evidence>
<dbReference type="EMBL" id="JAGKHQ010000003">
    <property type="protein sequence ID" value="KAG7521195.1"/>
    <property type="molecule type" value="Genomic_DNA"/>
</dbReference>
<comment type="caution">
    <text evidence="1">The sequence shown here is derived from an EMBL/GenBank/DDBJ whole genome shotgun (WGS) entry which is preliminary data.</text>
</comment>
<dbReference type="AlphaFoldDB" id="A0AAV6SWR8"/>
<reference evidence="1 2" key="1">
    <citation type="journal article" date="2021" name="Sci. Rep.">
        <title>Chromosome anchoring in Senegalese sole (Solea senegalensis) reveals sex-associated markers and genome rearrangements in flatfish.</title>
        <authorList>
            <person name="Guerrero-Cozar I."/>
            <person name="Gomez-Garrido J."/>
            <person name="Berbel C."/>
            <person name="Martinez-Blanch J.F."/>
            <person name="Alioto T."/>
            <person name="Claros M.G."/>
            <person name="Gagnaire P.A."/>
            <person name="Manchado M."/>
        </authorList>
    </citation>
    <scope>NUCLEOTIDE SEQUENCE [LARGE SCALE GENOMIC DNA]</scope>
    <source>
        <strain evidence="1">Sse05_10M</strain>
    </source>
</reference>
<accession>A0AAV6SWR8</accession>
<name>A0AAV6SWR8_SOLSE</name>
<organism evidence="1 2">
    <name type="scientific">Solea senegalensis</name>
    <name type="common">Senegalese sole</name>
    <dbReference type="NCBI Taxonomy" id="28829"/>
    <lineage>
        <taxon>Eukaryota</taxon>
        <taxon>Metazoa</taxon>
        <taxon>Chordata</taxon>
        <taxon>Craniata</taxon>
        <taxon>Vertebrata</taxon>
        <taxon>Euteleostomi</taxon>
        <taxon>Actinopterygii</taxon>
        <taxon>Neopterygii</taxon>
        <taxon>Teleostei</taxon>
        <taxon>Neoteleostei</taxon>
        <taxon>Acanthomorphata</taxon>
        <taxon>Carangaria</taxon>
        <taxon>Pleuronectiformes</taxon>
        <taxon>Pleuronectoidei</taxon>
        <taxon>Soleidae</taxon>
        <taxon>Solea</taxon>
    </lineage>
</organism>